<comment type="caution">
    <text evidence="1">The sequence shown here is derived from an EMBL/GenBank/DDBJ whole genome shotgun (WGS) entry which is preliminary data.</text>
</comment>
<evidence type="ECO:0000313" key="1">
    <source>
        <dbReference type="EMBL" id="MEV0708148.1"/>
    </source>
</evidence>
<evidence type="ECO:0008006" key="3">
    <source>
        <dbReference type="Google" id="ProtNLM"/>
    </source>
</evidence>
<reference evidence="1 2" key="1">
    <citation type="submission" date="2024-06" db="EMBL/GenBank/DDBJ databases">
        <title>The Natural Products Discovery Center: Release of the First 8490 Sequenced Strains for Exploring Actinobacteria Biosynthetic Diversity.</title>
        <authorList>
            <person name="Kalkreuter E."/>
            <person name="Kautsar S.A."/>
            <person name="Yang D."/>
            <person name="Bader C.D."/>
            <person name="Teijaro C.N."/>
            <person name="Fluegel L."/>
            <person name="Davis C.M."/>
            <person name="Simpson J.R."/>
            <person name="Lauterbach L."/>
            <person name="Steele A.D."/>
            <person name="Gui C."/>
            <person name="Meng S."/>
            <person name="Li G."/>
            <person name="Viehrig K."/>
            <person name="Ye F."/>
            <person name="Su P."/>
            <person name="Kiefer A.F."/>
            <person name="Nichols A."/>
            <person name="Cepeda A.J."/>
            <person name="Yan W."/>
            <person name="Fan B."/>
            <person name="Jiang Y."/>
            <person name="Adhikari A."/>
            <person name="Zheng C.-J."/>
            <person name="Schuster L."/>
            <person name="Cowan T.M."/>
            <person name="Smanski M.J."/>
            <person name="Chevrette M.G."/>
            <person name="De Carvalho L.P.S."/>
            <person name="Shen B."/>
        </authorList>
    </citation>
    <scope>NUCLEOTIDE SEQUENCE [LARGE SCALE GENOMIC DNA]</scope>
    <source>
        <strain evidence="1 2">NPDC050403</strain>
    </source>
</reference>
<name>A0ABV3FRW5_9NOCA</name>
<gene>
    <name evidence="1" type="ORF">AB0I48_11325</name>
</gene>
<keyword evidence="2" id="KW-1185">Reference proteome</keyword>
<sequence length="356" mass="38718">MTTEVELVGDSLKLPGQVEVTFVRTLRLPETGTFPLPPGLGSFPLRRVADYCEAVPEEWRERGGVMLPVYQREGMWLEFFARSPAALKVGVGKVCAISGQPWSEALVGEPQNYVPLPQQPWLDGINSGAGTIRQFVAMPLGLGATVEGQVTGSEQWGGVQLAVHTLTQAARATLEAEQRAFRHRDHRYAPEPLDDDDDVDVLSFMLRGPAPSRAGSAAAIDPPSPGSASIRRARALGLGAGGTMRQQIYTDPRPVTDYRSEADGRIFVHLVSAAEWQEITGEPAPSTPVTAHSYAEHGLPWFDYYDSDAEDLPPSDDLADVRPTGDWLTDEGHNPVLDQPLPVIQLGKLPVQDGKW</sequence>
<protein>
    <recommendedName>
        <fullName evidence="3">Integral membrane protein</fullName>
    </recommendedName>
</protein>
<organism evidence="1 2">
    <name type="scientific">Nocardia aurea</name>
    <dbReference type="NCBI Taxonomy" id="2144174"/>
    <lineage>
        <taxon>Bacteria</taxon>
        <taxon>Bacillati</taxon>
        <taxon>Actinomycetota</taxon>
        <taxon>Actinomycetes</taxon>
        <taxon>Mycobacteriales</taxon>
        <taxon>Nocardiaceae</taxon>
        <taxon>Nocardia</taxon>
    </lineage>
</organism>
<accession>A0ABV3FRW5</accession>
<dbReference type="EMBL" id="JBFAKC010000004">
    <property type="protein sequence ID" value="MEV0708148.1"/>
    <property type="molecule type" value="Genomic_DNA"/>
</dbReference>
<evidence type="ECO:0000313" key="2">
    <source>
        <dbReference type="Proteomes" id="UP001551695"/>
    </source>
</evidence>
<dbReference type="Proteomes" id="UP001551695">
    <property type="component" value="Unassembled WGS sequence"/>
</dbReference>
<proteinExistence type="predicted"/>
<dbReference type="RefSeq" id="WP_357782488.1">
    <property type="nucleotide sequence ID" value="NZ_JBFAKC010000004.1"/>
</dbReference>